<dbReference type="OrthoDB" id="9783818at2"/>
<keyword evidence="5" id="KW-1185">Reference proteome</keyword>
<dbReference type="AlphaFoldDB" id="W9HD87"/>
<evidence type="ECO:0000256" key="2">
    <source>
        <dbReference type="SAM" id="Phobius"/>
    </source>
</evidence>
<evidence type="ECO:0000256" key="1">
    <source>
        <dbReference type="SAM" id="MobiDB-lite"/>
    </source>
</evidence>
<dbReference type="EMBL" id="AVFL01000001">
    <property type="protein sequence ID" value="EWY42637.1"/>
    <property type="molecule type" value="Genomic_DNA"/>
</dbReference>
<organism evidence="4 5">
    <name type="scientific">Skermanella stibiiresistens SB22</name>
    <dbReference type="NCBI Taxonomy" id="1385369"/>
    <lineage>
        <taxon>Bacteria</taxon>
        <taxon>Pseudomonadati</taxon>
        <taxon>Pseudomonadota</taxon>
        <taxon>Alphaproteobacteria</taxon>
        <taxon>Rhodospirillales</taxon>
        <taxon>Azospirillaceae</taxon>
        <taxon>Skermanella</taxon>
    </lineage>
</organism>
<keyword evidence="2" id="KW-0472">Membrane</keyword>
<keyword evidence="2" id="KW-1133">Transmembrane helix</keyword>
<gene>
    <name evidence="4" type="ORF">N825_01810</name>
</gene>
<dbReference type="Gene3D" id="3.40.50.410">
    <property type="entry name" value="von Willebrand factor, type A domain"/>
    <property type="match status" value="1"/>
</dbReference>
<dbReference type="SMART" id="SM00327">
    <property type="entry name" value="VWA"/>
    <property type="match status" value="1"/>
</dbReference>
<evidence type="ECO:0000259" key="3">
    <source>
        <dbReference type="PROSITE" id="PS50234"/>
    </source>
</evidence>
<evidence type="ECO:0000313" key="5">
    <source>
        <dbReference type="Proteomes" id="UP000019486"/>
    </source>
</evidence>
<evidence type="ECO:0000313" key="4">
    <source>
        <dbReference type="EMBL" id="EWY42637.1"/>
    </source>
</evidence>
<keyword evidence="2" id="KW-0812">Transmembrane</keyword>
<dbReference type="Proteomes" id="UP000019486">
    <property type="component" value="Unassembled WGS sequence"/>
</dbReference>
<dbReference type="InterPro" id="IPR002035">
    <property type="entry name" value="VWF_A"/>
</dbReference>
<dbReference type="SUPFAM" id="SSF53300">
    <property type="entry name" value="vWA-like"/>
    <property type="match status" value="1"/>
</dbReference>
<dbReference type="InterPro" id="IPR036465">
    <property type="entry name" value="vWFA_dom_sf"/>
</dbReference>
<proteinExistence type="predicted"/>
<dbReference type="STRING" id="1385369.N825_01810"/>
<dbReference type="PATRIC" id="fig|1385369.3.peg.352"/>
<feature type="compositionally biased region" description="Pro residues" evidence="1">
    <location>
        <begin position="211"/>
        <end position="264"/>
    </location>
</feature>
<dbReference type="PROSITE" id="PS50234">
    <property type="entry name" value="VWFA"/>
    <property type="match status" value="1"/>
</dbReference>
<dbReference type="RefSeq" id="WP_051511395.1">
    <property type="nucleotide sequence ID" value="NZ_AVFL01000001.1"/>
</dbReference>
<accession>W9HD87</accession>
<feature type="transmembrane region" description="Helical" evidence="2">
    <location>
        <begin position="181"/>
        <end position="200"/>
    </location>
</feature>
<reference evidence="4 5" key="1">
    <citation type="submission" date="2013-08" db="EMBL/GenBank/DDBJ databases">
        <title>The genome sequence of Skermanella stibiiresistens.</title>
        <authorList>
            <person name="Zhu W."/>
            <person name="Wang G."/>
        </authorList>
    </citation>
    <scope>NUCLEOTIDE SEQUENCE [LARGE SCALE GENOMIC DNA]</scope>
    <source>
        <strain evidence="4 5">SB22</strain>
    </source>
</reference>
<name>W9HD87_9PROT</name>
<dbReference type="PRINTS" id="PR01217">
    <property type="entry name" value="PRICHEXTENSN"/>
</dbReference>
<feature type="region of interest" description="Disordered" evidence="1">
    <location>
        <begin position="211"/>
        <end position="296"/>
    </location>
</feature>
<comment type="caution">
    <text evidence="4">The sequence shown here is derived from an EMBL/GenBank/DDBJ whole genome shotgun (WGS) entry which is preliminary data.</text>
</comment>
<feature type="domain" description="VWFA" evidence="3">
    <location>
        <begin position="302"/>
        <end position="502"/>
    </location>
</feature>
<sequence length="513" mass="55034">MTEQILARGQLSDHSGLAVFNKPVFESHARLVETVRQQLGQRYAAIFARPDVRPDGEVVWWTSQEGPIRRWTELGAEERARLDPARLEIGGALEKLAADLGRSGINTRLGNMSQILAAAPEIPSIEHLYVVGDQFALAFWGFRSGAGPINAFGRIPEPVVPPPPPPLVAPVVAQGFPWLRLLLGALLLALLAALLWWWFLGRTPEPVPEPVAPPVVQEPPPPEPVPPPPTPEPVPEPTPPPPPEPEPVPPPPPEPEPAPPPAEPPHAVVPLEKPKPPAPPPAPQEAALPKCPQGVKPSDQRHLVVVFDLSLSMSFPADVDPNRLNRLAERIERGDLLARFEFAQLQAQSRVSRIDVARSAMDGLITGLEPNVDVGLVTVGTCPSADIVGVYPPNQRQRLRSIIQNAELVPETPLADGLRKAGELIQRGGGTGLIVVISDGEDSCGQDPCATARQLAQTIPGVKINLVDVFGSGERSCIVGPSGGRMFSPKSVNQLDDLLETATKEVDTASCRP</sequence>
<protein>
    <submittedName>
        <fullName evidence="4">von Willebrand factor A</fullName>
    </submittedName>
</protein>